<dbReference type="Gene3D" id="3.30.1150.10">
    <property type="match status" value="1"/>
</dbReference>
<name>I0K810_9BACT</name>
<evidence type="ECO:0008006" key="4">
    <source>
        <dbReference type="Google" id="ProtNLM"/>
    </source>
</evidence>
<dbReference type="Proteomes" id="UP000011058">
    <property type="component" value="Chromosome"/>
</dbReference>
<keyword evidence="3" id="KW-1185">Reference proteome</keyword>
<accession>I0K810</accession>
<keyword evidence="1" id="KW-0732">Signal</keyword>
<dbReference type="eggNOG" id="ENOG5033AFX">
    <property type="taxonomic scope" value="Bacteria"/>
</dbReference>
<evidence type="ECO:0000256" key="1">
    <source>
        <dbReference type="SAM" id="SignalP"/>
    </source>
</evidence>
<feature type="signal peptide" evidence="1">
    <location>
        <begin position="1"/>
        <end position="20"/>
    </location>
</feature>
<proteinExistence type="predicted"/>
<sequence>MKTLVFTMILSGLLAAGATANPVKKPNTTPKASVEQQLADRLTVPKALRASRENSVVVVQFRLDERNRVKNPQIFTGDQSLNDELTQQLMNLRLVPTEPVAYVEQVYTARLRFRAPQHMGTLASR</sequence>
<evidence type="ECO:0000313" key="2">
    <source>
        <dbReference type="EMBL" id="CCH00263.1"/>
    </source>
</evidence>
<dbReference type="RefSeq" id="WP_015331362.1">
    <property type="nucleotide sequence ID" value="NC_020054.1"/>
</dbReference>
<protein>
    <recommendedName>
        <fullName evidence="4">TonB C-terminal domain-containing protein</fullName>
    </recommendedName>
</protein>
<dbReference type="SUPFAM" id="SSF74653">
    <property type="entry name" value="TolA/TonB C-terminal domain"/>
    <property type="match status" value="1"/>
</dbReference>
<reference evidence="2 3" key="1">
    <citation type="journal article" date="2012" name="J. Bacteriol.">
        <title>Genome Sequence of Fibrella aestuarina BUZ 2T, a Filamentous Marine Bacterium.</title>
        <authorList>
            <person name="Filippini M."/>
            <person name="Qi W."/>
            <person name="Blom J."/>
            <person name="Goesmann A."/>
            <person name="Smits T.H."/>
            <person name="Bagheri H.C."/>
        </authorList>
    </citation>
    <scope>NUCLEOTIDE SEQUENCE [LARGE SCALE GENOMIC DNA]</scope>
    <source>
        <strain evidence="3">BUZ 2T</strain>
    </source>
</reference>
<feature type="chain" id="PRO_5003630383" description="TonB C-terminal domain-containing protein" evidence="1">
    <location>
        <begin position="21"/>
        <end position="125"/>
    </location>
</feature>
<dbReference type="AlphaFoldDB" id="I0K810"/>
<dbReference type="STRING" id="1166018.FAES_2254"/>
<dbReference type="OrthoDB" id="959777at2"/>
<dbReference type="EMBL" id="HE796683">
    <property type="protein sequence ID" value="CCH00263.1"/>
    <property type="molecule type" value="Genomic_DNA"/>
</dbReference>
<dbReference type="KEGG" id="fae:FAES_2254"/>
<evidence type="ECO:0000313" key="3">
    <source>
        <dbReference type="Proteomes" id="UP000011058"/>
    </source>
</evidence>
<gene>
    <name evidence="2" type="ORF">FAES_2254</name>
</gene>
<dbReference type="HOGENOM" id="CLU_1989332_0_0_10"/>
<organism evidence="2 3">
    <name type="scientific">Fibrella aestuarina BUZ 2</name>
    <dbReference type="NCBI Taxonomy" id="1166018"/>
    <lineage>
        <taxon>Bacteria</taxon>
        <taxon>Pseudomonadati</taxon>
        <taxon>Bacteroidota</taxon>
        <taxon>Cytophagia</taxon>
        <taxon>Cytophagales</taxon>
        <taxon>Spirosomataceae</taxon>
        <taxon>Fibrella</taxon>
    </lineage>
</organism>